<gene>
    <name evidence="1" type="ORF">IM811_006486</name>
</gene>
<evidence type="ECO:0000313" key="2">
    <source>
        <dbReference type="Proteomes" id="UP000616885"/>
    </source>
</evidence>
<organism evidence="1 2">
    <name type="scientific">Bionectria ochroleuca</name>
    <name type="common">Gliocladium roseum</name>
    <dbReference type="NCBI Taxonomy" id="29856"/>
    <lineage>
        <taxon>Eukaryota</taxon>
        <taxon>Fungi</taxon>
        <taxon>Dikarya</taxon>
        <taxon>Ascomycota</taxon>
        <taxon>Pezizomycotina</taxon>
        <taxon>Sordariomycetes</taxon>
        <taxon>Hypocreomycetidae</taxon>
        <taxon>Hypocreales</taxon>
        <taxon>Bionectriaceae</taxon>
        <taxon>Clonostachys</taxon>
    </lineage>
</organism>
<evidence type="ECO:0000313" key="1">
    <source>
        <dbReference type="EMBL" id="KAF9743395.1"/>
    </source>
</evidence>
<dbReference type="EMBL" id="JADCTT010000017">
    <property type="protein sequence ID" value="KAF9743395.1"/>
    <property type="molecule type" value="Genomic_DNA"/>
</dbReference>
<accession>A0A8H7N1H2</accession>
<protein>
    <submittedName>
        <fullName evidence="1">Uncharacterized protein</fullName>
    </submittedName>
</protein>
<name>A0A8H7N1H2_BIOOC</name>
<comment type="caution">
    <text evidence="1">The sequence shown here is derived from an EMBL/GenBank/DDBJ whole genome shotgun (WGS) entry which is preliminary data.</text>
</comment>
<dbReference type="AlphaFoldDB" id="A0A8H7N1H2"/>
<reference evidence="1" key="1">
    <citation type="submission" date="2020-10" db="EMBL/GenBank/DDBJ databases">
        <title>High-Quality Genome Resource of Clonostachys rosea strain S41 by Oxford Nanopore Long-Read Sequencing.</title>
        <authorList>
            <person name="Wang H."/>
        </authorList>
    </citation>
    <scope>NUCLEOTIDE SEQUENCE</scope>
    <source>
        <strain evidence="1">S41</strain>
    </source>
</reference>
<proteinExistence type="predicted"/>
<dbReference type="Proteomes" id="UP000616885">
    <property type="component" value="Unassembled WGS sequence"/>
</dbReference>
<sequence length="246" mass="27714">MNAPSQPNLHQPVPRFGTPQPDYAVTYVTNEALGDVHVFVPDGYDIDFVRDIAENFSGRVQEPVIVYHDEIRRKFRLCPAPAPHPFAHDYGIHVLSCDMTFPPRLRQALCQREPQSWVSLPGSRGSTRLVFPDLPIAGSYTARQNPGSSADHMVGTPEGQRLAFQESFLRCGMTRHLRNASIGQKEQEKWIDFTSRCIPATSIQQRSRQQRLQNSQLSRSLEATALSRATPHQPGCGIKCLYGWDF</sequence>